<organism evidence="7 8">
    <name type="scientific">Deminuibacter soli</name>
    <dbReference type="NCBI Taxonomy" id="2291815"/>
    <lineage>
        <taxon>Bacteria</taxon>
        <taxon>Pseudomonadati</taxon>
        <taxon>Bacteroidota</taxon>
        <taxon>Chitinophagia</taxon>
        <taxon>Chitinophagales</taxon>
        <taxon>Chitinophagaceae</taxon>
        <taxon>Deminuibacter</taxon>
    </lineage>
</organism>
<keyword evidence="5" id="KW-1133">Transmembrane helix</keyword>
<gene>
    <name evidence="7" type="ORF">DXN05_05275</name>
</gene>
<keyword evidence="8" id="KW-1185">Reference proteome</keyword>
<protein>
    <submittedName>
        <fullName evidence="7">Cytochrome C</fullName>
    </submittedName>
</protein>
<dbReference type="AlphaFoldDB" id="A0A3E1NR44"/>
<keyword evidence="5" id="KW-0472">Membrane</keyword>
<keyword evidence="1 4" id="KW-0349">Heme</keyword>
<dbReference type="GO" id="GO:0046872">
    <property type="term" value="F:metal ion binding"/>
    <property type="evidence" value="ECO:0007669"/>
    <property type="project" value="UniProtKB-KW"/>
</dbReference>
<keyword evidence="3 4" id="KW-0408">Iron</keyword>
<dbReference type="GO" id="GO:0020037">
    <property type="term" value="F:heme binding"/>
    <property type="evidence" value="ECO:0007669"/>
    <property type="project" value="InterPro"/>
</dbReference>
<evidence type="ECO:0000256" key="5">
    <source>
        <dbReference type="SAM" id="Phobius"/>
    </source>
</evidence>
<feature type="transmembrane region" description="Helical" evidence="5">
    <location>
        <begin position="144"/>
        <end position="161"/>
    </location>
</feature>
<evidence type="ECO:0000313" key="7">
    <source>
        <dbReference type="EMBL" id="RFM30370.1"/>
    </source>
</evidence>
<name>A0A3E1NR44_9BACT</name>
<feature type="domain" description="Cytochrome c" evidence="6">
    <location>
        <begin position="27"/>
        <end position="120"/>
    </location>
</feature>
<dbReference type="CDD" id="cd08168">
    <property type="entry name" value="Cytochrom_C3"/>
    <property type="match status" value="1"/>
</dbReference>
<dbReference type="Gene3D" id="1.10.760.10">
    <property type="entry name" value="Cytochrome c-like domain"/>
    <property type="match status" value="1"/>
</dbReference>
<dbReference type="RefSeq" id="WP_116846125.1">
    <property type="nucleotide sequence ID" value="NZ_QTJU01000001.1"/>
</dbReference>
<accession>A0A3E1NR44</accession>
<dbReference type="SUPFAM" id="SSF48695">
    <property type="entry name" value="Multiheme cytochromes"/>
    <property type="match status" value="1"/>
</dbReference>
<dbReference type="GO" id="GO:0009055">
    <property type="term" value="F:electron transfer activity"/>
    <property type="evidence" value="ECO:0007669"/>
    <property type="project" value="InterPro"/>
</dbReference>
<dbReference type="Pfam" id="PF00034">
    <property type="entry name" value="Cytochrom_C"/>
    <property type="match status" value="1"/>
</dbReference>
<keyword evidence="2 4" id="KW-0479">Metal-binding</keyword>
<reference evidence="7 8" key="1">
    <citation type="submission" date="2018-08" db="EMBL/GenBank/DDBJ databases">
        <title>Chitinophagaceae sp. K23C18032701, a novel bacterium isolated from forest soil.</title>
        <authorList>
            <person name="Wang C."/>
        </authorList>
    </citation>
    <scope>NUCLEOTIDE SEQUENCE [LARGE SCALE GENOMIC DNA]</scope>
    <source>
        <strain evidence="7 8">K23C18032701</strain>
    </source>
</reference>
<dbReference type="PANTHER" id="PTHR39425">
    <property type="entry name" value="LIPOPROTEIN CYTOCHROME C"/>
    <property type="match status" value="1"/>
</dbReference>
<dbReference type="Gene3D" id="3.90.10.10">
    <property type="entry name" value="Cytochrome C3"/>
    <property type="match status" value="2"/>
</dbReference>
<dbReference type="InterPro" id="IPR036909">
    <property type="entry name" value="Cyt_c-like_dom_sf"/>
</dbReference>
<dbReference type="Proteomes" id="UP000261284">
    <property type="component" value="Unassembled WGS sequence"/>
</dbReference>
<feature type="transmembrane region" description="Helical" evidence="5">
    <location>
        <begin position="191"/>
        <end position="212"/>
    </location>
</feature>
<evidence type="ECO:0000256" key="2">
    <source>
        <dbReference type="ARBA" id="ARBA00022723"/>
    </source>
</evidence>
<evidence type="ECO:0000259" key="6">
    <source>
        <dbReference type="PROSITE" id="PS51007"/>
    </source>
</evidence>
<comment type="caution">
    <text evidence="7">The sequence shown here is derived from an EMBL/GenBank/DDBJ whole genome shotgun (WGS) entry which is preliminary data.</text>
</comment>
<dbReference type="InterPro" id="IPR009056">
    <property type="entry name" value="Cyt_c-like_dom"/>
</dbReference>
<dbReference type="PANTHER" id="PTHR39425:SF1">
    <property type="entry name" value="CYTOCHROME C7-LIKE DOMAIN-CONTAINING PROTEIN"/>
    <property type="match status" value="1"/>
</dbReference>
<evidence type="ECO:0000256" key="4">
    <source>
        <dbReference type="PROSITE-ProRule" id="PRU00433"/>
    </source>
</evidence>
<dbReference type="SUPFAM" id="SSF46626">
    <property type="entry name" value="Cytochrome c"/>
    <property type="match status" value="1"/>
</dbReference>
<dbReference type="PROSITE" id="PS51007">
    <property type="entry name" value="CYTC"/>
    <property type="match status" value="1"/>
</dbReference>
<dbReference type="EMBL" id="QTJU01000001">
    <property type="protein sequence ID" value="RFM30370.1"/>
    <property type="molecule type" value="Genomic_DNA"/>
</dbReference>
<evidence type="ECO:0000256" key="1">
    <source>
        <dbReference type="ARBA" id="ARBA00022617"/>
    </source>
</evidence>
<evidence type="ECO:0000313" key="8">
    <source>
        <dbReference type="Proteomes" id="UP000261284"/>
    </source>
</evidence>
<dbReference type="InterPro" id="IPR036280">
    <property type="entry name" value="Multihaem_cyt_sf"/>
</dbReference>
<keyword evidence="5" id="KW-0812">Transmembrane</keyword>
<sequence length="428" mass="47421">MIHLKSFAGKLIFGFVLAIVLQLGNSALAQDGKALFSQNCASCHAVNKQLTGPALAGVEDRWPDKAILHHWIRNNQEVIKSGYPYAVNLYNQFNKTQMNLFPAITDKEIDAILAYIKTAAAEANATPAGGTPADAKNAEGDNTLLFGILTLVLAIIAFVLLQVNSNLKKLSDDKDGIPSHEPVPFWRNKSYIALLAVVLFLIGGILITKGAIGLGRSQNYEPEQPIFYSHKVHAGVNQINCLYCHTGAQYGKQATIPSVNICMNCHMAINEYKGPKIYNGEGEEVNGTAEIQKLYKYAGFEPGKPWDASKAKPIEWTRIHNLPDHVYFNHSQHVVAGKQQCQTCHGDIPKMDEVKQFAPLSMGWCINCHRTTQVQFKENDFYSIYTKFHDQLKRDSAEAKANGRQLSKEKSGITVEQIGGTECQKCHY</sequence>
<dbReference type="OrthoDB" id="9782196at2"/>
<evidence type="ECO:0000256" key="3">
    <source>
        <dbReference type="ARBA" id="ARBA00023004"/>
    </source>
</evidence>
<proteinExistence type="predicted"/>